<dbReference type="RefSeq" id="WP_176160702.1">
    <property type="nucleotide sequence ID" value="NZ_CP054929.1"/>
</dbReference>
<dbReference type="UniPathway" id="UPA00904">
    <property type="reaction ID" value="UER00874"/>
</dbReference>
<feature type="region of interest" description="Disordered" evidence="4">
    <location>
        <begin position="1"/>
        <end position="22"/>
    </location>
</feature>
<sequence length="386" mass="39400">MDDATGRRPAPAPEPASRAAPVDQPSLAWVDGAIVAVDQRALPGETRVLRLTSVDQLIAAIRSLAIRGAPAIGLAGALGVALSAYRHYTDGGWDQAAVRADAARLVAARPTAVNLAWAVRRAAGRVAAGPDAVLAEALAMVEEDAATGAAAVERACELVLARVGARPTRLLTHCNTGRLATAAVGTALGVILELGRRGLVREVLVGETRPLLQGARLTAWELGQAGIAYRVCVDSAAPAAMAQGLVDCVLVGADRIAANGDVANKIGTYGLATAAARHAIPFVVVAPESTWDRATADGSGIVIEERDPAEVTAYAGVVTAPPGAAAYNPAFDVTPAELITAIVSEDRVFVPGDARPPAASDPADRERAARPAVAPTASYQRDGAAT</sequence>
<dbReference type="EC" id="5.3.1.23" evidence="3"/>
<keyword evidence="1 3" id="KW-0413">Isomerase</keyword>
<protein>
    <recommendedName>
        <fullName evidence="3">Methylthioribose-1-phosphate isomerase</fullName>
        <shortName evidence="3">M1Pi</shortName>
        <shortName evidence="3">MTR-1-P isomerase</shortName>
        <ecNumber evidence="3">5.3.1.23</ecNumber>
    </recommendedName>
    <alternativeName>
        <fullName evidence="3">S-methyl-5-thioribose-1-phosphate isomerase</fullName>
    </alternativeName>
</protein>
<dbReference type="NCBIfam" id="NF004326">
    <property type="entry name" value="PRK05720.1"/>
    <property type="match status" value="1"/>
</dbReference>
<dbReference type="Pfam" id="PF01008">
    <property type="entry name" value="IF-2B"/>
    <property type="match status" value="1"/>
</dbReference>
<dbReference type="GO" id="GO:0046523">
    <property type="term" value="F:S-methyl-5-thioribose-1-phosphate isomerase activity"/>
    <property type="evidence" value="ECO:0007669"/>
    <property type="project" value="UniProtKB-UniRule"/>
</dbReference>
<dbReference type="InterPro" id="IPR042529">
    <property type="entry name" value="IF_2B-like_C"/>
</dbReference>
<evidence type="ECO:0000256" key="4">
    <source>
        <dbReference type="SAM" id="MobiDB-lite"/>
    </source>
</evidence>
<dbReference type="GO" id="GO:0019509">
    <property type="term" value="P:L-methionine salvage from methylthioadenosine"/>
    <property type="evidence" value="ECO:0007669"/>
    <property type="project" value="UniProtKB-UniRule"/>
</dbReference>
<evidence type="ECO:0000256" key="3">
    <source>
        <dbReference type="HAMAP-Rule" id="MF_01678"/>
    </source>
</evidence>
<keyword evidence="3" id="KW-0028">Amino-acid biosynthesis</keyword>
<keyword evidence="3" id="KW-0486">Methionine biosynthesis</keyword>
<dbReference type="InterPro" id="IPR000649">
    <property type="entry name" value="IF-2B-related"/>
</dbReference>
<gene>
    <name evidence="3 5" type="primary">mtnA</name>
    <name evidence="5" type="ORF">HUT08_04810</name>
</gene>
<feature type="compositionally biased region" description="Low complexity" evidence="4">
    <location>
        <begin position="351"/>
        <end position="361"/>
    </location>
</feature>
<comment type="similarity">
    <text evidence="3">Belongs to the EIF-2B alpha/beta/delta subunits family. MtnA subfamily.</text>
</comment>
<dbReference type="InterPro" id="IPR005251">
    <property type="entry name" value="IF-M1Pi"/>
</dbReference>
<comment type="catalytic activity">
    <reaction evidence="2 3">
        <text>5-(methylsulfanyl)-alpha-D-ribose 1-phosphate = 5-(methylsulfanyl)-D-ribulose 1-phosphate</text>
        <dbReference type="Rhea" id="RHEA:19989"/>
        <dbReference type="ChEBI" id="CHEBI:58533"/>
        <dbReference type="ChEBI" id="CHEBI:58548"/>
        <dbReference type="EC" id="5.3.1.23"/>
    </reaction>
</comment>
<evidence type="ECO:0000256" key="1">
    <source>
        <dbReference type="ARBA" id="ARBA00023235"/>
    </source>
</evidence>
<feature type="binding site" evidence="3">
    <location>
        <begin position="67"/>
        <end position="69"/>
    </location>
    <ligand>
        <name>substrate</name>
    </ligand>
</feature>
<feature type="site" description="Transition state stabilizer" evidence="3">
    <location>
        <position position="174"/>
    </location>
</feature>
<feature type="binding site" evidence="3">
    <location>
        <position position="213"/>
    </location>
    <ligand>
        <name>substrate</name>
    </ligand>
</feature>
<dbReference type="HAMAP" id="MF_01678">
    <property type="entry name" value="Salvage_MtnA"/>
    <property type="match status" value="1"/>
</dbReference>
<dbReference type="NCBIfam" id="TIGR00512">
    <property type="entry name" value="salvage_mtnA"/>
    <property type="match status" value="1"/>
</dbReference>
<dbReference type="FunFam" id="3.40.50.10470:FF:000006">
    <property type="entry name" value="Methylthioribose-1-phosphate isomerase"/>
    <property type="match status" value="1"/>
</dbReference>
<comment type="function">
    <text evidence="3">Catalyzes the interconversion of methylthioribose-1-phosphate (MTR-1-P) into methylthioribulose-1-phosphate (MTRu-1-P).</text>
</comment>
<evidence type="ECO:0000256" key="2">
    <source>
        <dbReference type="ARBA" id="ARBA00052401"/>
    </source>
</evidence>
<accession>A0A7H8N3H4</accession>
<dbReference type="Gene3D" id="3.40.50.10470">
    <property type="entry name" value="Translation initiation factor eif-2b, domain 2"/>
    <property type="match status" value="1"/>
</dbReference>
<feature type="region of interest" description="Disordered" evidence="4">
    <location>
        <begin position="351"/>
        <end position="386"/>
    </location>
</feature>
<evidence type="ECO:0000313" key="5">
    <source>
        <dbReference type="EMBL" id="QKW48970.1"/>
    </source>
</evidence>
<dbReference type="EMBL" id="CP054929">
    <property type="protein sequence ID" value="QKW48970.1"/>
    <property type="molecule type" value="Genomic_DNA"/>
</dbReference>
<dbReference type="PANTHER" id="PTHR43475">
    <property type="entry name" value="METHYLTHIORIBOSE-1-PHOSPHATE ISOMERASE"/>
    <property type="match status" value="1"/>
</dbReference>
<feature type="binding site" evidence="3">
    <location>
        <begin position="264"/>
        <end position="265"/>
    </location>
    <ligand>
        <name>substrate</name>
    </ligand>
</feature>
<proteinExistence type="inferred from homology"/>
<evidence type="ECO:0000313" key="6">
    <source>
        <dbReference type="Proteomes" id="UP000509303"/>
    </source>
</evidence>
<keyword evidence="6" id="KW-1185">Reference proteome</keyword>
<dbReference type="Proteomes" id="UP000509303">
    <property type="component" value="Chromosome"/>
</dbReference>
<feature type="binding site" evidence="3">
    <location>
        <position position="109"/>
    </location>
    <ligand>
        <name>substrate</name>
    </ligand>
</feature>
<reference evidence="5 6" key="1">
    <citation type="submission" date="2020-06" db="EMBL/GenBank/DDBJ databases">
        <title>Genome mining for natural products.</title>
        <authorList>
            <person name="Zhang B."/>
            <person name="Shi J."/>
            <person name="Ge H."/>
        </authorList>
    </citation>
    <scope>NUCLEOTIDE SEQUENCE [LARGE SCALE GENOMIC DNA]</scope>
    <source>
        <strain evidence="5 6">NA00687</strain>
    </source>
</reference>
<comment type="pathway">
    <text evidence="3">Amino-acid biosynthesis; L-methionine biosynthesis via salvage pathway; L-methionine from S-methyl-5-thio-alpha-D-ribose 1-phosphate: step 1/6.</text>
</comment>
<feature type="active site" description="Proton donor" evidence="3">
    <location>
        <position position="254"/>
    </location>
</feature>
<dbReference type="InterPro" id="IPR037171">
    <property type="entry name" value="NagB/RpiA_transferase-like"/>
</dbReference>
<dbReference type="NCBIfam" id="TIGR00524">
    <property type="entry name" value="eIF-2B_rel"/>
    <property type="match status" value="1"/>
</dbReference>
<dbReference type="PANTHER" id="PTHR43475:SF1">
    <property type="entry name" value="METHYLTHIORIBOSE-1-PHOSPHATE ISOMERASE"/>
    <property type="match status" value="1"/>
</dbReference>
<dbReference type="AlphaFoldDB" id="A0A7H8N3H4"/>
<dbReference type="InterPro" id="IPR027363">
    <property type="entry name" value="M1Pi_N"/>
</dbReference>
<name>A0A7H8N3H4_9ACTN</name>
<dbReference type="SUPFAM" id="SSF100950">
    <property type="entry name" value="NagB/RpiA/CoA transferase-like"/>
    <property type="match status" value="1"/>
</dbReference>
<dbReference type="Gene3D" id="1.20.120.420">
    <property type="entry name" value="translation initiation factor eif-2b, domain 1"/>
    <property type="match status" value="1"/>
</dbReference>
<organism evidence="5 6">
    <name type="scientific">Streptomyces buecherae</name>
    <dbReference type="NCBI Taxonomy" id="2763006"/>
    <lineage>
        <taxon>Bacteria</taxon>
        <taxon>Bacillati</taxon>
        <taxon>Actinomycetota</taxon>
        <taxon>Actinomycetes</taxon>
        <taxon>Kitasatosporales</taxon>
        <taxon>Streptomycetaceae</taxon>
        <taxon>Streptomyces</taxon>
    </lineage>
</organism>
<dbReference type="InterPro" id="IPR011559">
    <property type="entry name" value="Initiation_fac_2B_a/b/d"/>
</dbReference>